<dbReference type="PIRSF" id="PIRSF006648">
    <property type="entry name" value="DrrB"/>
    <property type="match status" value="1"/>
</dbReference>
<proteinExistence type="predicted"/>
<protein>
    <recommendedName>
        <fullName evidence="6">ABC-2 type transporter transmembrane domain-containing protein</fullName>
    </recommendedName>
</protein>
<evidence type="ECO:0000256" key="3">
    <source>
        <dbReference type="ARBA" id="ARBA00022989"/>
    </source>
</evidence>
<keyword evidence="3 5" id="KW-1133">Transmembrane helix</keyword>
<sequence length="260" mass="27117">MTIPAIPAPSSRPPSARLGAALRQLTLAESRRLTREPMFLMGTVGFPVLFYALFGLPREGLPAEASQVTLLNMAAFSLVSLSLFSFGANVAAERTGGWLRLMRASPMPLPAYVAAKVLAAWAYGTVSLTLLFSFAGLAGGVWLGLAGLLAALKLLLGMSSLVALGLALGFLVRPAAATVAANVASLLLVFASGLAMPLEMLPAGLARVAPMLPTYHLGVVGRSPLLGAEHELRSWGILLGYTLALGVVAAWAARRDEARE</sequence>
<dbReference type="KEGG" id="dfc:DFI_15135"/>
<dbReference type="STRING" id="317577.GCA_000419625_03781"/>
<keyword evidence="2 5" id="KW-0812">Transmembrane</keyword>
<keyword evidence="7" id="KW-0614">Plasmid</keyword>
<name>A0A221T0U1_9DEIO</name>
<dbReference type="Pfam" id="PF12698">
    <property type="entry name" value="ABC2_membrane_3"/>
    <property type="match status" value="1"/>
</dbReference>
<feature type="domain" description="ABC-2 type transporter transmembrane" evidence="6">
    <location>
        <begin position="66"/>
        <end position="251"/>
    </location>
</feature>
<dbReference type="InterPro" id="IPR051784">
    <property type="entry name" value="Nod_factor_ABC_transporter"/>
</dbReference>
<organism evidence="7 8">
    <name type="scientific">Deinococcus ficus</name>
    <dbReference type="NCBI Taxonomy" id="317577"/>
    <lineage>
        <taxon>Bacteria</taxon>
        <taxon>Thermotogati</taxon>
        <taxon>Deinococcota</taxon>
        <taxon>Deinococci</taxon>
        <taxon>Deinococcales</taxon>
        <taxon>Deinococcaceae</taxon>
        <taxon>Deinococcus</taxon>
    </lineage>
</organism>
<dbReference type="EMBL" id="CP021082">
    <property type="protein sequence ID" value="ASN82513.1"/>
    <property type="molecule type" value="Genomic_DNA"/>
</dbReference>
<dbReference type="PANTHER" id="PTHR43229">
    <property type="entry name" value="NODULATION PROTEIN J"/>
    <property type="match status" value="1"/>
</dbReference>
<evidence type="ECO:0000256" key="4">
    <source>
        <dbReference type="ARBA" id="ARBA00023136"/>
    </source>
</evidence>
<dbReference type="RefSeq" id="WP_027463741.1">
    <property type="nucleotide sequence ID" value="NZ_CP021082.1"/>
</dbReference>
<reference evidence="7 8" key="1">
    <citation type="submission" date="2017-05" db="EMBL/GenBank/DDBJ databases">
        <title>The complete genome sequence of Deinococcus ficus isolated from the rhizosphere of the Ficus religiosa L. in Taiwan.</title>
        <authorList>
            <person name="Wu K.-M."/>
            <person name="Liao T.-L."/>
            <person name="Liu Y.-M."/>
            <person name="Young C.-C."/>
            <person name="Tsai S.-F."/>
        </authorList>
    </citation>
    <scope>NUCLEOTIDE SEQUENCE [LARGE SCALE GENOMIC DNA]</scope>
    <source>
        <strain evidence="7 8">CC-FR2-10</strain>
        <plasmid evidence="8">pdfi1</plasmid>
    </source>
</reference>
<evidence type="ECO:0000259" key="6">
    <source>
        <dbReference type="Pfam" id="PF12698"/>
    </source>
</evidence>
<dbReference type="AlphaFoldDB" id="A0A221T0U1"/>
<feature type="transmembrane region" description="Helical" evidence="5">
    <location>
        <begin position="113"/>
        <end position="135"/>
    </location>
</feature>
<evidence type="ECO:0000313" key="7">
    <source>
        <dbReference type="EMBL" id="ASN82513.1"/>
    </source>
</evidence>
<feature type="transmembrane region" description="Helical" evidence="5">
    <location>
        <begin position="179"/>
        <end position="198"/>
    </location>
</feature>
<comment type="subcellular location">
    <subcellularLocation>
        <location evidence="1">Membrane</location>
        <topology evidence="1">Multi-pass membrane protein</topology>
    </subcellularLocation>
</comment>
<evidence type="ECO:0000256" key="1">
    <source>
        <dbReference type="ARBA" id="ARBA00004141"/>
    </source>
</evidence>
<accession>A0A221T0U1</accession>
<dbReference type="GO" id="GO:0043190">
    <property type="term" value="C:ATP-binding cassette (ABC) transporter complex"/>
    <property type="evidence" value="ECO:0007669"/>
    <property type="project" value="InterPro"/>
</dbReference>
<evidence type="ECO:0000256" key="5">
    <source>
        <dbReference type="SAM" id="Phobius"/>
    </source>
</evidence>
<feature type="transmembrane region" description="Helical" evidence="5">
    <location>
        <begin position="38"/>
        <end position="56"/>
    </location>
</feature>
<dbReference type="Proteomes" id="UP000259030">
    <property type="component" value="Plasmid pDFI1"/>
</dbReference>
<dbReference type="PANTHER" id="PTHR43229:SF2">
    <property type="entry name" value="NODULATION PROTEIN J"/>
    <property type="match status" value="1"/>
</dbReference>
<geneLocation type="plasmid" evidence="8">
    <name>pdfi1</name>
</geneLocation>
<evidence type="ECO:0000256" key="2">
    <source>
        <dbReference type="ARBA" id="ARBA00022692"/>
    </source>
</evidence>
<feature type="transmembrane region" description="Helical" evidence="5">
    <location>
        <begin position="141"/>
        <end position="172"/>
    </location>
</feature>
<dbReference type="InterPro" id="IPR000412">
    <property type="entry name" value="ABC_2_transport"/>
</dbReference>
<dbReference type="GO" id="GO:0140359">
    <property type="term" value="F:ABC-type transporter activity"/>
    <property type="evidence" value="ECO:0007669"/>
    <property type="project" value="InterPro"/>
</dbReference>
<feature type="transmembrane region" description="Helical" evidence="5">
    <location>
        <begin position="68"/>
        <end position="92"/>
    </location>
</feature>
<feature type="transmembrane region" description="Helical" evidence="5">
    <location>
        <begin position="232"/>
        <end position="253"/>
    </location>
</feature>
<evidence type="ECO:0000313" key="8">
    <source>
        <dbReference type="Proteomes" id="UP000259030"/>
    </source>
</evidence>
<dbReference type="InterPro" id="IPR013525">
    <property type="entry name" value="ABC2_TM"/>
</dbReference>
<gene>
    <name evidence="7" type="ORF">DFI_15135</name>
</gene>
<keyword evidence="8" id="KW-1185">Reference proteome</keyword>
<keyword evidence="4 5" id="KW-0472">Membrane</keyword>